<comment type="similarity">
    <text evidence="2">Belongs to the CND2 H2 (condensin-2 subunit 2) family.</text>
</comment>
<dbReference type="InterPro" id="IPR031737">
    <property type="entry name" value="CNDH2_C"/>
</dbReference>
<dbReference type="Pfam" id="PF16858">
    <property type="entry name" value="CNDH2_C"/>
    <property type="match status" value="1"/>
</dbReference>
<evidence type="ECO:0000256" key="2">
    <source>
        <dbReference type="ARBA" id="ARBA00007844"/>
    </source>
</evidence>
<protein>
    <submittedName>
        <fullName evidence="7">Condensin2 complex subunit H2 putative</fullName>
    </submittedName>
</protein>
<dbReference type="AlphaFoldDB" id="F0WCS6"/>
<dbReference type="PANTHER" id="PTHR14324">
    <property type="entry name" value="CONDENSIN-2 COMPLEX SUBUNIT H2"/>
    <property type="match status" value="1"/>
</dbReference>
<organism evidence="7">
    <name type="scientific">Albugo laibachii Nc14</name>
    <dbReference type="NCBI Taxonomy" id="890382"/>
    <lineage>
        <taxon>Eukaryota</taxon>
        <taxon>Sar</taxon>
        <taxon>Stramenopiles</taxon>
        <taxon>Oomycota</taxon>
        <taxon>Peronosporomycetes</taxon>
        <taxon>Albuginales</taxon>
        <taxon>Albuginaceae</taxon>
        <taxon>Albugo</taxon>
    </lineage>
</organism>
<gene>
    <name evidence="7" type="primary">AlNc14C61G4452</name>
    <name evidence="7" type="ORF">ALNC14_051380</name>
</gene>
<dbReference type="EMBL" id="FR824106">
    <property type="protein sequence ID" value="CCA18995.1"/>
    <property type="molecule type" value="Genomic_DNA"/>
</dbReference>
<reference evidence="7" key="1">
    <citation type="journal article" date="2011" name="PLoS Biol.">
        <title>Gene gain and loss during evolution of obligate parasitism in the white rust pathogen of Arabidopsis thaliana.</title>
        <authorList>
            <person name="Kemen E."/>
            <person name="Gardiner A."/>
            <person name="Schultz-Larsen T."/>
            <person name="Kemen A.C."/>
            <person name="Balmuth A.L."/>
            <person name="Robert-Seilaniantz A."/>
            <person name="Bailey K."/>
            <person name="Holub E."/>
            <person name="Studholme D.J."/>
            <person name="Maclean D."/>
            <person name="Jones J.D."/>
        </authorList>
    </citation>
    <scope>NUCLEOTIDE SEQUENCE</scope>
</reference>
<feature type="domain" description="Condensin-2 complex subunit H2 C-terminal" evidence="6">
    <location>
        <begin position="487"/>
        <end position="594"/>
    </location>
</feature>
<dbReference type="HOGENOM" id="CLU_010569_0_0_1"/>
<dbReference type="InterPro" id="IPR009378">
    <property type="entry name" value="H2_N"/>
</dbReference>
<reference evidence="7" key="2">
    <citation type="submission" date="2011-02" db="EMBL/GenBank/DDBJ databases">
        <authorList>
            <person name="MacLean D."/>
        </authorList>
    </citation>
    <scope>NUCLEOTIDE SEQUENCE</scope>
</reference>
<evidence type="ECO:0000256" key="1">
    <source>
        <dbReference type="ARBA" id="ARBA00004123"/>
    </source>
</evidence>
<dbReference type="GO" id="GO:0051306">
    <property type="term" value="P:mitotic sister chromatid separation"/>
    <property type="evidence" value="ECO:0007669"/>
    <property type="project" value="TreeGrafter"/>
</dbReference>
<evidence type="ECO:0000256" key="4">
    <source>
        <dbReference type="SAM" id="MobiDB-lite"/>
    </source>
</evidence>
<evidence type="ECO:0000259" key="6">
    <source>
        <dbReference type="Pfam" id="PF16858"/>
    </source>
</evidence>
<feature type="domain" description="Condensin II complex subunit H2 N-terminal" evidence="5">
    <location>
        <begin position="39"/>
        <end position="128"/>
    </location>
</feature>
<accession>F0WCS6</accession>
<feature type="region of interest" description="Disordered" evidence="4">
    <location>
        <begin position="345"/>
        <end position="375"/>
    </location>
</feature>
<proteinExistence type="inferred from homology"/>
<comment type="subcellular location">
    <subcellularLocation>
        <location evidence="1">Nucleus</location>
    </subcellularLocation>
</comment>
<feature type="compositionally biased region" description="Polar residues" evidence="4">
    <location>
        <begin position="364"/>
        <end position="375"/>
    </location>
</feature>
<keyword evidence="3" id="KW-0539">Nucleus</keyword>
<dbReference type="GO" id="GO:0003682">
    <property type="term" value="F:chromatin binding"/>
    <property type="evidence" value="ECO:0007669"/>
    <property type="project" value="TreeGrafter"/>
</dbReference>
<dbReference type="GO" id="GO:0010032">
    <property type="term" value="P:meiotic chromosome condensation"/>
    <property type="evidence" value="ECO:0007669"/>
    <property type="project" value="TreeGrafter"/>
</dbReference>
<sequence>MSQNSARFQHLLQPIRCVFAPSFRTVPSPDTLLCPFLTSDLSQNWNIDLAQELEEYLEELEHLKIGFDKESEISVAKNDDSKISFLNFAEAALVIQNTSAIYSRKVEYLYALVFQVLEYISRPQSSNAPTDPQTTGKPLLVNDTFTDPLPIIETLVECKQISRKQVSSDEPLEDEMLKSTETWINQPKEELRVSIRFAKMASKRHESIENSVALMNSFLHVDWENGKDAFKMLSCALHPSGVLLFDETSRKYLGNDVLSREIHAEMTNFLQESAETMEIPQDVSFEAECDPIDPVDAVEENVENVESGEIVDQRPMEKDLWTLLDPYDATNAIVCPFEKGKTFVQPRKKKRKRDDTSEPELPSNFGQQTPLQDSWSWRQDKEALMRKLTPKMGSTPLLGKKNETLWKMENAWKRWVHRRRLVDETSASAALLLAQEGNENAIQDEIQDAVDLQPEMEMQEQAPDDIDWNADAPTSESIETPSAPISSYEELCRQHISDFMKGTEEYLHESNLTKKITFWKAKLTPCLKEQATHSAFDIQTYGSQILTQLNDPIIPSSVPFDQLVTGFPPYQVCRTFLASLQLANNGNVALFHDSPRTLELQLKE</sequence>
<dbReference type="Pfam" id="PF06278">
    <property type="entry name" value="CNDH2_N"/>
    <property type="match status" value="1"/>
</dbReference>
<dbReference type="InterPro" id="IPR031739">
    <property type="entry name" value="Ncaph2"/>
</dbReference>
<evidence type="ECO:0000313" key="7">
    <source>
        <dbReference type="EMBL" id="CCA18995.1"/>
    </source>
</evidence>
<name>F0WCS6_9STRA</name>
<evidence type="ECO:0000256" key="3">
    <source>
        <dbReference type="ARBA" id="ARBA00023242"/>
    </source>
</evidence>
<dbReference type="GO" id="GO:0005634">
    <property type="term" value="C:nucleus"/>
    <property type="evidence" value="ECO:0007669"/>
    <property type="project" value="UniProtKB-SubCell"/>
</dbReference>
<dbReference type="PANTHER" id="PTHR14324:SF3">
    <property type="entry name" value="CONDENSIN-2 COMPLEX SUBUNIT H2"/>
    <property type="match status" value="1"/>
</dbReference>
<dbReference type="GO" id="GO:0000796">
    <property type="term" value="C:condensin complex"/>
    <property type="evidence" value="ECO:0007669"/>
    <property type="project" value="TreeGrafter"/>
</dbReference>
<evidence type="ECO:0000259" key="5">
    <source>
        <dbReference type="Pfam" id="PF06278"/>
    </source>
</evidence>